<dbReference type="Proteomes" id="UP000008744">
    <property type="component" value="Unassembled WGS sequence"/>
</dbReference>
<keyword evidence="2" id="KW-1185">Reference proteome</keyword>
<dbReference type="AlphaFoldDB" id="B4HBI1"/>
<accession>B4HBI1</accession>
<proteinExistence type="predicted"/>
<reference evidence="1 2" key="1">
    <citation type="journal article" date="2007" name="Nature">
        <title>Evolution of genes and genomes on the Drosophila phylogeny.</title>
        <authorList>
            <consortium name="Drosophila 12 Genomes Consortium"/>
            <person name="Clark A.G."/>
            <person name="Eisen M.B."/>
            <person name="Smith D.R."/>
            <person name="Bergman C.M."/>
            <person name="Oliver B."/>
            <person name="Markow T.A."/>
            <person name="Kaufman T.C."/>
            <person name="Kellis M."/>
            <person name="Gelbart W."/>
            <person name="Iyer V.N."/>
            <person name="Pollard D.A."/>
            <person name="Sackton T.B."/>
            <person name="Larracuente A.M."/>
            <person name="Singh N.D."/>
            <person name="Abad J.P."/>
            <person name="Abt D.N."/>
            <person name="Adryan B."/>
            <person name="Aguade M."/>
            <person name="Akashi H."/>
            <person name="Anderson W.W."/>
            <person name="Aquadro C.F."/>
            <person name="Ardell D.H."/>
            <person name="Arguello R."/>
            <person name="Artieri C.G."/>
            <person name="Barbash D.A."/>
            <person name="Barker D."/>
            <person name="Barsanti P."/>
            <person name="Batterham P."/>
            <person name="Batzoglou S."/>
            <person name="Begun D."/>
            <person name="Bhutkar A."/>
            <person name="Blanco E."/>
            <person name="Bosak S.A."/>
            <person name="Bradley R.K."/>
            <person name="Brand A.D."/>
            <person name="Brent M.R."/>
            <person name="Brooks A.N."/>
            <person name="Brown R.H."/>
            <person name="Butlin R.K."/>
            <person name="Caggese C."/>
            <person name="Calvi B.R."/>
            <person name="Bernardo de Carvalho A."/>
            <person name="Caspi A."/>
            <person name="Castrezana S."/>
            <person name="Celniker S.E."/>
            <person name="Chang J.L."/>
            <person name="Chapple C."/>
            <person name="Chatterji S."/>
            <person name="Chinwalla A."/>
            <person name="Civetta A."/>
            <person name="Clifton S.W."/>
            <person name="Comeron J.M."/>
            <person name="Costello J.C."/>
            <person name="Coyne J.A."/>
            <person name="Daub J."/>
            <person name="David R.G."/>
            <person name="Delcher A.L."/>
            <person name="Delehaunty K."/>
            <person name="Do C.B."/>
            <person name="Ebling H."/>
            <person name="Edwards K."/>
            <person name="Eickbush T."/>
            <person name="Evans J.D."/>
            <person name="Filipski A."/>
            <person name="Findeiss S."/>
            <person name="Freyhult E."/>
            <person name="Fulton L."/>
            <person name="Fulton R."/>
            <person name="Garcia A.C."/>
            <person name="Gardiner A."/>
            <person name="Garfield D.A."/>
            <person name="Garvin B.E."/>
            <person name="Gibson G."/>
            <person name="Gilbert D."/>
            <person name="Gnerre S."/>
            <person name="Godfrey J."/>
            <person name="Good R."/>
            <person name="Gotea V."/>
            <person name="Gravely B."/>
            <person name="Greenberg A.J."/>
            <person name="Griffiths-Jones S."/>
            <person name="Gross S."/>
            <person name="Guigo R."/>
            <person name="Gustafson E.A."/>
            <person name="Haerty W."/>
            <person name="Hahn M.W."/>
            <person name="Halligan D.L."/>
            <person name="Halpern A.L."/>
            <person name="Halter G.M."/>
            <person name="Han M.V."/>
            <person name="Heger A."/>
            <person name="Hillier L."/>
            <person name="Hinrichs A.S."/>
            <person name="Holmes I."/>
            <person name="Hoskins R.A."/>
            <person name="Hubisz M.J."/>
            <person name="Hultmark D."/>
            <person name="Huntley M.A."/>
            <person name="Jaffe D.B."/>
            <person name="Jagadeeshan S."/>
            <person name="Jeck W.R."/>
            <person name="Johnson J."/>
            <person name="Jones C.D."/>
            <person name="Jordan W.C."/>
            <person name="Karpen G.H."/>
            <person name="Kataoka E."/>
            <person name="Keightley P.D."/>
            <person name="Kheradpour P."/>
            <person name="Kirkness E.F."/>
            <person name="Koerich L.B."/>
            <person name="Kristiansen K."/>
            <person name="Kudrna D."/>
            <person name="Kulathinal R.J."/>
            <person name="Kumar S."/>
            <person name="Kwok R."/>
            <person name="Lander E."/>
            <person name="Langley C.H."/>
            <person name="Lapoint R."/>
            <person name="Lazzaro B.P."/>
            <person name="Lee S.J."/>
            <person name="Levesque L."/>
            <person name="Li R."/>
            <person name="Lin C.F."/>
            <person name="Lin M.F."/>
            <person name="Lindblad-Toh K."/>
            <person name="Llopart A."/>
            <person name="Long M."/>
            <person name="Low L."/>
            <person name="Lozovsky E."/>
            <person name="Lu J."/>
            <person name="Luo M."/>
            <person name="Machado C.A."/>
            <person name="Makalowski W."/>
            <person name="Marzo M."/>
            <person name="Matsuda M."/>
            <person name="Matzkin L."/>
            <person name="McAllister B."/>
            <person name="McBride C.S."/>
            <person name="McKernan B."/>
            <person name="McKernan K."/>
            <person name="Mendez-Lago M."/>
            <person name="Minx P."/>
            <person name="Mollenhauer M.U."/>
            <person name="Montooth K."/>
            <person name="Mount S.M."/>
            <person name="Mu X."/>
            <person name="Myers E."/>
            <person name="Negre B."/>
            <person name="Newfeld S."/>
            <person name="Nielsen R."/>
            <person name="Noor M.A."/>
            <person name="O'Grady P."/>
            <person name="Pachter L."/>
            <person name="Papaceit M."/>
            <person name="Parisi M.J."/>
            <person name="Parisi M."/>
            <person name="Parts L."/>
            <person name="Pedersen J.S."/>
            <person name="Pesole G."/>
            <person name="Phillippy A.M."/>
            <person name="Ponting C.P."/>
            <person name="Pop M."/>
            <person name="Porcelli D."/>
            <person name="Powell J.R."/>
            <person name="Prohaska S."/>
            <person name="Pruitt K."/>
            <person name="Puig M."/>
            <person name="Quesneville H."/>
            <person name="Ram K.R."/>
            <person name="Rand D."/>
            <person name="Rasmussen M.D."/>
            <person name="Reed L.K."/>
            <person name="Reenan R."/>
            <person name="Reily A."/>
            <person name="Remington K.A."/>
            <person name="Rieger T.T."/>
            <person name="Ritchie M.G."/>
            <person name="Robin C."/>
            <person name="Rogers Y.H."/>
            <person name="Rohde C."/>
            <person name="Rozas J."/>
            <person name="Rubenfield M.J."/>
            <person name="Ruiz A."/>
            <person name="Russo S."/>
            <person name="Salzberg S.L."/>
            <person name="Sanchez-Gracia A."/>
            <person name="Saranga D.J."/>
            <person name="Sato H."/>
            <person name="Schaeffer S.W."/>
            <person name="Schatz M.C."/>
            <person name="Schlenke T."/>
            <person name="Schwartz R."/>
            <person name="Segarra C."/>
            <person name="Singh R.S."/>
            <person name="Sirot L."/>
            <person name="Sirota M."/>
            <person name="Sisneros N.B."/>
            <person name="Smith C.D."/>
            <person name="Smith T.F."/>
            <person name="Spieth J."/>
            <person name="Stage D.E."/>
            <person name="Stark A."/>
            <person name="Stephan W."/>
            <person name="Strausberg R.L."/>
            <person name="Strempel S."/>
            <person name="Sturgill D."/>
            <person name="Sutton G."/>
            <person name="Sutton G.G."/>
            <person name="Tao W."/>
            <person name="Teichmann S."/>
            <person name="Tobari Y.N."/>
            <person name="Tomimura Y."/>
            <person name="Tsolas J.M."/>
            <person name="Valente V.L."/>
            <person name="Venter E."/>
            <person name="Venter J.C."/>
            <person name="Vicario S."/>
            <person name="Vieira F.G."/>
            <person name="Vilella A.J."/>
            <person name="Villasante A."/>
            <person name="Walenz B."/>
            <person name="Wang J."/>
            <person name="Wasserman M."/>
            <person name="Watts T."/>
            <person name="Wilson D."/>
            <person name="Wilson R.K."/>
            <person name="Wing R.A."/>
            <person name="Wolfner M.F."/>
            <person name="Wong A."/>
            <person name="Wong G.K."/>
            <person name="Wu C.I."/>
            <person name="Wu G."/>
            <person name="Yamamoto D."/>
            <person name="Yang H.P."/>
            <person name="Yang S.P."/>
            <person name="Yorke J.A."/>
            <person name="Yoshida K."/>
            <person name="Zdobnov E."/>
            <person name="Zhang P."/>
            <person name="Zhang Y."/>
            <person name="Zimin A.V."/>
            <person name="Baldwin J."/>
            <person name="Abdouelleil A."/>
            <person name="Abdulkadir J."/>
            <person name="Abebe A."/>
            <person name="Abera B."/>
            <person name="Abreu J."/>
            <person name="Acer S.C."/>
            <person name="Aftuck L."/>
            <person name="Alexander A."/>
            <person name="An P."/>
            <person name="Anderson E."/>
            <person name="Anderson S."/>
            <person name="Arachi H."/>
            <person name="Azer M."/>
            <person name="Bachantsang P."/>
            <person name="Barry A."/>
            <person name="Bayul T."/>
            <person name="Berlin A."/>
            <person name="Bessette D."/>
            <person name="Bloom T."/>
            <person name="Blye J."/>
            <person name="Boguslavskiy L."/>
            <person name="Bonnet C."/>
            <person name="Boukhgalter B."/>
            <person name="Bourzgui I."/>
            <person name="Brown A."/>
            <person name="Cahill P."/>
            <person name="Channer S."/>
            <person name="Cheshatsang Y."/>
            <person name="Chuda L."/>
            <person name="Citroen M."/>
            <person name="Collymore A."/>
            <person name="Cooke P."/>
            <person name="Costello M."/>
            <person name="D'Aco K."/>
            <person name="Daza R."/>
            <person name="De Haan G."/>
            <person name="DeGray S."/>
            <person name="DeMaso C."/>
            <person name="Dhargay N."/>
            <person name="Dooley K."/>
            <person name="Dooley E."/>
            <person name="Doricent M."/>
            <person name="Dorje P."/>
            <person name="Dorjee K."/>
            <person name="Dupes A."/>
            <person name="Elong R."/>
            <person name="Falk J."/>
            <person name="Farina A."/>
            <person name="Faro S."/>
            <person name="Ferguson D."/>
            <person name="Fisher S."/>
            <person name="Foley C.D."/>
            <person name="Franke A."/>
            <person name="Friedrich D."/>
            <person name="Gadbois L."/>
            <person name="Gearin G."/>
            <person name="Gearin C.R."/>
            <person name="Giannoukos G."/>
            <person name="Goode T."/>
            <person name="Graham J."/>
            <person name="Grandbois E."/>
            <person name="Grewal S."/>
            <person name="Gyaltsen K."/>
            <person name="Hafez N."/>
            <person name="Hagos B."/>
            <person name="Hall J."/>
            <person name="Henson C."/>
            <person name="Hollinger A."/>
            <person name="Honan T."/>
            <person name="Huard M.D."/>
            <person name="Hughes L."/>
            <person name="Hurhula B."/>
            <person name="Husby M.E."/>
            <person name="Kamat A."/>
            <person name="Kanga B."/>
            <person name="Kashin S."/>
            <person name="Khazanovich D."/>
            <person name="Kisner P."/>
            <person name="Lance K."/>
            <person name="Lara M."/>
            <person name="Lee W."/>
            <person name="Lennon N."/>
            <person name="Letendre F."/>
            <person name="LeVine R."/>
            <person name="Lipovsky A."/>
            <person name="Liu X."/>
            <person name="Liu J."/>
            <person name="Liu S."/>
            <person name="Lokyitsang T."/>
            <person name="Lokyitsang Y."/>
            <person name="Lubonja R."/>
            <person name="Lui A."/>
            <person name="MacDonald P."/>
            <person name="Magnisalis V."/>
            <person name="Maru K."/>
            <person name="Matthews C."/>
            <person name="McCusker W."/>
            <person name="McDonough S."/>
            <person name="Mehta T."/>
            <person name="Meldrim J."/>
            <person name="Meneus L."/>
            <person name="Mihai O."/>
            <person name="Mihalev A."/>
            <person name="Mihova T."/>
            <person name="Mittelman R."/>
            <person name="Mlenga V."/>
            <person name="Montmayeur A."/>
            <person name="Mulrain L."/>
            <person name="Navidi A."/>
            <person name="Naylor J."/>
            <person name="Negash T."/>
            <person name="Nguyen T."/>
            <person name="Nguyen N."/>
            <person name="Nicol R."/>
            <person name="Norbu C."/>
            <person name="Norbu N."/>
            <person name="Novod N."/>
            <person name="O'Neill B."/>
            <person name="Osman S."/>
            <person name="Markiewicz E."/>
            <person name="Oyono O.L."/>
            <person name="Patti C."/>
            <person name="Phunkhang P."/>
            <person name="Pierre F."/>
            <person name="Priest M."/>
            <person name="Raghuraman S."/>
            <person name="Rege F."/>
            <person name="Reyes R."/>
            <person name="Rise C."/>
            <person name="Rogov P."/>
            <person name="Ross K."/>
            <person name="Ryan E."/>
            <person name="Settipalli S."/>
            <person name="Shea T."/>
            <person name="Sherpa N."/>
            <person name="Shi L."/>
            <person name="Shih D."/>
            <person name="Sparrow T."/>
            <person name="Spaulding J."/>
            <person name="Stalker J."/>
            <person name="Stange-Thomann N."/>
            <person name="Stavropoulos S."/>
            <person name="Stone C."/>
            <person name="Strader C."/>
            <person name="Tesfaye S."/>
            <person name="Thomson T."/>
            <person name="Thoulutsang Y."/>
            <person name="Thoulutsang D."/>
            <person name="Topham K."/>
            <person name="Topping I."/>
            <person name="Tsamla T."/>
            <person name="Vassiliev H."/>
            <person name="Vo A."/>
            <person name="Wangchuk T."/>
            <person name="Wangdi T."/>
            <person name="Weiand M."/>
            <person name="Wilkinson J."/>
            <person name="Wilson A."/>
            <person name="Yadav S."/>
            <person name="Young G."/>
            <person name="Yu Q."/>
            <person name="Zembek L."/>
            <person name="Zhong D."/>
            <person name="Zimmer A."/>
            <person name="Zwirko Z."/>
            <person name="Jaffe D.B."/>
            <person name="Alvarez P."/>
            <person name="Brockman W."/>
            <person name="Butler J."/>
            <person name="Chin C."/>
            <person name="Gnerre S."/>
            <person name="Grabherr M."/>
            <person name="Kleber M."/>
            <person name="Mauceli E."/>
            <person name="MacCallum I."/>
        </authorList>
    </citation>
    <scope>NUCLEOTIDE SEQUENCE [LARGE SCALE GENOMIC DNA]</scope>
    <source>
        <strain evidence="2">MSH-3 / Tucson 14011-0111.49</strain>
    </source>
</reference>
<organism evidence="2">
    <name type="scientific">Drosophila persimilis</name>
    <name type="common">Fruit fly</name>
    <dbReference type="NCBI Taxonomy" id="7234"/>
    <lineage>
        <taxon>Eukaryota</taxon>
        <taxon>Metazoa</taxon>
        <taxon>Ecdysozoa</taxon>
        <taxon>Arthropoda</taxon>
        <taxon>Hexapoda</taxon>
        <taxon>Insecta</taxon>
        <taxon>Pterygota</taxon>
        <taxon>Neoptera</taxon>
        <taxon>Endopterygota</taxon>
        <taxon>Diptera</taxon>
        <taxon>Brachycera</taxon>
        <taxon>Muscomorpha</taxon>
        <taxon>Ephydroidea</taxon>
        <taxon>Drosophilidae</taxon>
        <taxon>Drosophila</taxon>
        <taxon>Sophophora</taxon>
    </lineage>
</organism>
<gene>
    <name evidence="1" type="primary">Dper\GL13151</name>
    <name evidence="1" type="ORF">Dper_GL13151</name>
</gene>
<dbReference type="EMBL" id="CH479256">
    <property type="protein sequence ID" value="EDW38752.1"/>
    <property type="molecule type" value="Genomic_DNA"/>
</dbReference>
<evidence type="ECO:0000313" key="2">
    <source>
        <dbReference type="Proteomes" id="UP000008744"/>
    </source>
</evidence>
<name>B4HBI1_DROPE</name>
<dbReference type="HOGENOM" id="CLU_3034575_0_0_1"/>
<evidence type="ECO:0000313" key="1">
    <source>
        <dbReference type="EMBL" id="EDW38752.1"/>
    </source>
</evidence>
<protein>
    <submittedName>
        <fullName evidence="1">GL13151</fullName>
    </submittedName>
</protein>
<sequence>MEKLQYCRTERRGKIYVANNPRTKHQISQIPSATGNPDAKKISTKFNYNQCTLSN</sequence>